<keyword evidence="4" id="KW-1185">Reference proteome</keyword>
<name>A0A5Q0P5K9_9GAMM</name>
<evidence type="ECO:0000313" key="2">
    <source>
        <dbReference type="EMBL" id="MQW92836.1"/>
    </source>
</evidence>
<dbReference type="Proteomes" id="UP000480556">
    <property type="component" value="Unassembled WGS sequence"/>
</dbReference>
<dbReference type="EMBL" id="WITK01000018">
    <property type="protein sequence ID" value="MQW92836.1"/>
    <property type="molecule type" value="Genomic_DNA"/>
</dbReference>
<reference evidence="4 5" key="1">
    <citation type="submission" date="2019-10" db="EMBL/GenBank/DDBJ databases">
        <authorList>
            <person name="Dong K."/>
        </authorList>
    </citation>
    <scope>NUCLEOTIDE SEQUENCE [LARGE SCALE GENOMIC DNA]</scope>
    <source>
        <strain evidence="4">dk386</strain>
        <strain evidence="3">Dk386</strain>
        <strain evidence="5">dk771</strain>
        <strain evidence="2">Dk771</strain>
    </source>
</reference>
<organism evidence="2 5">
    <name type="scientific">Acinetobacter wanghuae</name>
    <dbReference type="NCBI Taxonomy" id="2662362"/>
    <lineage>
        <taxon>Bacteria</taxon>
        <taxon>Pseudomonadati</taxon>
        <taxon>Pseudomonadota</taxon>
        <taxon>Gammaproteobacteria</taxon>
        <taxon>Moraxellales</taxon>
        <taxon>Moraxellaceae</taxon>
        <taxon>Acinetobacter</taxon>
    </lineage>
</organism>
<sequence length="96" mass="10933">MKFTAFKTCILSIFMMLTTQLGHAVVVKSDAAKAPMSLISERTSPIEKAIKQQKTEKNMRMDDNLKVLTSLKVAPSQNFFAQQNQRFSRFLQTIFS</sequence>
<evidence type="ECO:0000313" key="5">
    <source>
        <dbReference type="Proteomes" id="UP000480556"/>
    </source>
</evidence>
<dbReference type="EMBL" id="CP045650">
    <property type="protein sequence ID" value="QGA12024.1"/>
    <property type="molecule type" value="Genomic_DNA"/>
</dbReference>
<accession>A0A5Q0P5K9</accession>
<feature type="chain" id="PRO_5044623691" description="DUF4179 domain-containing protein" evidence="1">
    <location>
        <begin position="25"/>
        <end position="96"/>
    </location>
</feature>
<dbReference type="AlphaFoldDB" id="A0A5Q0P5K9"/>
<dbReference type="RefSeq" id="WP_153372856.1">
    <property type="nucleotide sequence ID" value="NZ_CP045650.1"/>
</dbReference>
<gene>
    <name evidence="3" type="ORF">GFH30_11870</name>
    <name evidence="2" type="ORF">GHJ48_10645</name>
</gene>
<evidence type="ECO:0000313" key="3">
    <source>
        <dbReference type="EMBL" id="QGA12024.1"/>
    </source>
</evidence>
<evidence type="ECO:0008006" key="6">
    <source>
        <dbReference type="Google" id="ProtNLM"/>
    </source>
</evidence>
<keyword evidence="1" id="KW-0732">Signal</keyword>
<protein>
    <recommendedName>
        <fullName evidence="6">DUF4179 domain-containing protein</fullName>
    </recommendedName>
</protein>
<proteinExistence type="predicted"/>
<dbReference type="Proteomes" id="UP000327478">
    <property type="component" value="Chromosome"/>
</dbReference>
<feature type="signal peptide" evidence="1">
    <location>
        <begin position="1"/>
        <end position="24"/>
    </location>
</feature>
<evidence type="ECO:0000256" key="1">
    <source>
        <dbReference type="SAM" id="SignalP"/>
    </source>
</evidence>
<evidence type="ECO:0000313" key="4">
    <source>
        <dbReference type="Proteomes" id="UP000327478"/>
    </source>
</evidence>